<keyword evidence="3" id="KW-1185">Reference proteome</keyword>
<dbReference type="PANTHER" id="PTHR11559">
    <property type="entry name" value="CARBOXYLESTERASE"/>
    <property type="match status" value="1"/>
</dbReference>
<dbReference type="RefSeq" id="XP_064654159.1">
    <property type="nucleotide sequence ID" value="XM_064807650.1"/>
</dbReference>
<dbReference type="InterPro" id="IPR029058">
    <property type="entry name" value="AB_hydrolase_fold"/>
</dbReference>
<gene>
    <name evidence="2" type="ORF">LTR77_010430</name>
</gene>
<dbReference type="Proteomes" id="UP001337655">
    <property type="component" value="Unassembled WGS sequence"/>
</dbReference>
<accession>A0AAV9NVC4</accession>
<organism evidence="2 3">
    <name type="scientific">Saxophila tyrrhenica</name>
    <dbReference type="NCBI Taxonomy" id="1690608"/>
    <lineage>
        <taxon>Eukaryota</taxon>
        <taxon>Fungi</taxon>
        <taxon>Dikarya</taxon>
        <taxon>Ascomycota</taxon>
        <taxon>Pezizomycotina</taxon>
        <taxon>Dothideomycetes</taxon>
        <taxon>Dothideomycetidae</taxon>
        <taxon>Mycosphaerellales</taxon>
        <taxon>Extremaceae</taxon>
        <taxon>Saxophila</taxon>
    </lineage>
</organism>
<comment type="caution">
    <text evidence="2">The sequence shown here is derived from an EMBL/GenBank/DDBJ whole genome shotgun (WGS) entry which is preliminary data.</text>
</comment>
<dbReference type="EMBL" id="JAVRRT010000023">
    <property type="protein sequence ID" value="KAK5163757.1"/>
    <property type="molecule type" value="Genomic_DNA"/>
</dbReference>
<dbReference type="SUPFAM" id="SSF53474">
    <property type="entry name" value="alpha/beta-Hydrolases"/>
    <property type="match status" value="1"/>
</dbReference>
<evidence type="ECO:0000259" key="1">
    <source>
        <dbReference type="Pfam" id="PF00135"/>
    </source>
</evidence>
<name>A0AAV9NVC4_9PEZI</name>
<proteinExistence type="predicted"/>
<protein>
    <recommendedName>
        <fullName evidence="1">Carboxylesterase type B domain-containing protein</fullName>
    </recommendedName>
</protein>
<dbReference type="Pfam" id="PF00135">
    <property type="entry name" value="COesterase"/>
    <property type="match status" value="1"/>
</dbReference>
<dbReference type="GeneID" id="89931758"/>
<reference evidence="2 3" key="1">
    <citation type="submission" date="2023-08" db="EMBL/GenBank/DDBJ databases">
        <title>Black Yeasts Isolated from many extreme environments.</title>
        <authorList>
            <person name="Coleine C."/>
            <person name="Stajich J.E."/>
            <person name="Selbmann L."/>
        </authorList>
    </citation>
    <scope>NUCLEOTIDE SEQUENCE [LARGE SCALE GENOMIC DNA]</scope>
    <source>
        <strain evidence="2 3">CCFEE 5935</strain>
    </source>
</reference>
<sequence>MTRWSRTLYLALFFLQAFLIMRVFLYLSAAVTALPPVLAVSSTVHLNYTSYRGTALKNGVTQWLGVRYAAPPLGDLRFREPQPPLAEDGVVDADAYKPICLGTAAGPPTNESAEDCLYMNIFAPSSAKKGSKLPVYFFIQGGGFNTNSNANYNGSGLVMASDMNIVVVNFNYRVGPYGFLAGEEVLADGGINNGLKDQRLALQWVQQYISLFGGDPGHVTMGGDSAGAQSVNLQVTAYGGRDDGLFHATAAESQSFSGLRTVKENQFAYDNLVIRTGCTRAVDTLSCLRNLTATELQEQNFNTPFPGAQDPPLYMYGPTLDYNFITDYTYRAYAQGKFVKVPAIGGDDTNEGTIFVPMTTANLSDTDTFLQSQWPSFTLSQLRTWNSLYPIAGTPSFPDSGRAWREASKGYGETRYICPGIFISGAQANCSVPNWNYRWNVIDPPAAKEGYGVSHTIEVNAIWGPENTNGGAPDSYMRGGVNYPIVSVVQGYWTSFIRSYNPNTHRVKGSPEWQRWTKGEGYWNRLEFRTNATGMEKVPRDQRERCAYLRSIGVELKQ</sequence>
<dbReference type="AlphaFoldDB" id="A0AAV9NVC4"/>
<evidence type="ECO:0000313" key="3">
    <source>
        <dbReference type="Proteomes" id="UP001337655"/>
    </source>
</evidence>
<dbReference type="InterPro" id="IPR050309">
    <property type="entry name" value="Type-B_Carboxylest/Lipase"/>
</dbReference>
<evidence type="ECO:0000313" key="2">
    <source>
        <dbReference type="EMBL" id="KAK5163757.1"/>
    </source>
</evidence>
<dbReference type="Gene3D" id="3.40.50.1820">
    <property type="entry name" value="alpha/beta hydrolase"/>
    <property type="match status" value="1"/>
</dbReference>
<feature type="domain" description="Carboxylesterase type B" evidence="1">
    <location>
        <begin position="43"/>
        <end position="531"/>
    </location>
</feature>
<dbReference type="InterPro" id="IPR002018">
    <property type="entry name" value="CarbesteraseB"/>
</dbReference>